<dbReference type="Proteomes" id="UP000233837">
    <property type="component" value="Unassembled WGS sequence"/>
</dbReference>
<name>A0A2I0WT31_9ASPA</name>
<gene>
    <name evidence="1" type="ORF">MA16_Dca000161</name>
</gene>
<accession>A0A2I0WT31</accession>
<reference evidence="1 2" key="1">
    <citation type="journal article" date="2016" name="Sci. Rep.">
        <title>The Dendrobium catenatum Lindl. genome sequence provides insights into polysaccharide synthase, floral development and adaptive evolution.</title>
        <authorList>
            <person name="Zhang G.Q."/>
            <person name="Xu Q."/>
            <person name="Bian C."/>
            <person name="Tsai W.C."/>
            <person name="Yeh C.M."/>
            <person name="Liu K.W."/>
            <person name="Yoshida K."/>
            <person name="Zhang L.S."/>
            <person name="Chang S.B."/>
            <person name="Chen F."/>
            <person name="Shi Y."/>
            <person name="Su Y.Y."/>
            <person name="Zhang Y.Q."/>
            <person name="Chen L.J."/>
            <person name="Yin Y."/>
            <person name="Lin M."/>
            <person name="Huang H."/>
            <person name="Deng H."/>
            <person name="Wang Z.W."/>
            <person name="Zhu S.L."/>
            <person name="Zhao X."/>
            <person name="Deng C."/>
            <person name="Niu S.C."/>
            <person name="Huang J."/>
            <person name="Wang M."/>
            <person name="Liu G.H."/>
            <person name="Yang H.J."/>
            <person name="Xiao X.J."/>
            <person name="Hsiao Y.Y."/>
            <person name="Wu W.L."/>
            <person name="Chen Y.Y."/>
            <person name="Mitsuda N."/>
            <person name="Ohme-Takagi M."/>
            <person name="Luo Y.B."/>
            <person name="Van de Peer Y."/>
            <person name="Liu Z.J."/>
        </authorList>
    </citation>
    <scope>NUCLEOTIDE SEQUENCE [LARGE SCALE GENOMIC DNA]</scope>
    <source>
        <tissue evidence="1">The whole plant</tissue>
    </source>
</reference>
<reference evidence="1 2" key="2">
    <citation type="journal article" date="2017" name="Nature">
        <title>The Apostasia genome and the evolution of orchids.</title>
        <authorList>
            <person name="Zhang G.Q."/>
            <person name="Liu K.W."/>
            <person name="Li Z."/>
            <person name="Lohaus R."/>
            <person name="Hsiao Y.Y."/>
            <person name="Niu S.C."/>
            <person name="Wang J.Y."/>
            <person name="Lin Y.C."/>
            <person name="Xu Q."/>
            <person name="Chen L.J."/>
            <person name="Yoshida K."/>
            <person name="Fujiwara S."/>
            <person name="Wang Z.W."/>
            <person name="Zhang Y.Q."/>
            <person name="Mitsuda N."/>
            <person name="Wang M."/>
            <person name="Liu G.H."/>
            <person name="Pecoraro L."/>
            <person name="Huang H.X."/>
            <person name="Xiao X.J."/>
            <person name="Lin M."/>
            <person name="Wu X.Y."/>
            <person name="Wu W.L."/>
            <person name="Chen Y.Y."/>
            <person name="Chang S.B."/>
            <person name="Sakamoto S."/>
            <person name="Ohme-Takagi M."/>
            <person name="Yagi M."/>
            <person name="Zeng S.J."/>
            <person name="Shen C.Y."/>
            <person name="Yeh C.M."/>
            <person name="Luo Y.B."/>
            <person name="Tsai W.C."/>
            <person name="Van de Peer Y."/>
            <person name="Liu Z.J."/>
        </authorList>
    </citation>
    <scope>NUCLEOTIDE SEQUENCE [LARGE SCALE GENOMIC DNA]</scope>
    <source>
        <tissue evidence="1">The whole plant</tissue>
    </source>
</reference>
<protein>
    <submittedName>
        <fullName evidence="1">Uncharacterized protein</fullName>
    </submittedName>
</protein>
<keyword evidence="2" id="KW-1185">Reference proteome</keyword>
<dbReference type="EMBL" id="KZ502442">
    <property type="protein sequence ID" value="PKU78818.1"/>
    <property type="molecule type" value="Genomic_DNA"/>
</dbReference>
<evidence type="ECO:0000313" key="2">
    <source>
        <dbReference type="Proteomes" id="UP000233837"/>
    </source>
</evidence>
<evidence type="ECO:0000313" key="1">
    <source>
        <dbReference type="EMBL" id="PKU78818.1"/>
    </source>
</evidence>
<organism evidence="1 2">
    <name type="scientific">Dendrobium catenatum</name>
    <dbReference type="NCBI Taxonomy" id="906689"/>
    <lineage>
        <taxon>Eukaryota</taxon>
        <taxon>Viridiplantae</taxon>
        <taxon>Streptophyta</taxon>
        <taxon>Embryophyta</taxon>
        <taxon>Tracheophyta</taxon>
        <taxon>Spermatophyta</taxon>
        <taxon>Magnoliopsida</taxon>
        <taxon>Liliopsida</taxon>
        <taxon>Asparagales</taxon>
        <taxon>Orchidaceae</taxon>
        <taxon>Epidendroideae</taxon>
        <taxon>Malaxideae</taxon>
        <taxon>Dendrobiinae</taxon>
        <taxon>Dendrobium</taxon>
    </lineage>
</organism>
<dbReference type="AlphaFoldDB" id="A0A2I0WT31"/>
<sequence>MGFKGVWRVFHTVAPASLHLNTIRFKVYLERSFEKKKISLVSKDPATSLHGEVKSDSRFSGYERICASLPFLGGRKKIMVMCRTGLVEEIL</sequence>
<proteinExistence type="predicted"/>